<sequence>MARGTGESRLKGGWLLLRCRGSGPKEVRDERREETGNSSSSSSSSSINGSSSSSSSSSRSSSITGGEKLQQRGDRMLRTCLPPGGMILLV</sequence>
<evidence type="ECO:0000313" key="3">
    <source>
        <dbReference type="Proteomes" id="UP001177670"/>
    </source>
</evidence>
<evidence type="ECO:0000256" key="1">
    <source>
        <dbReference type="SAM" id="MobiDB-lite"/>
    </source>
</evidence>
<feature type="compositionally biased region" description="Basic and acidic residues" evidence="1">
    <location>
        <begin position="23"/>
        <end position="35"/>
    </location>
</feature>
<evidence type="ECO:0000313" key="2">
    <source>
        <dbReference type="EMBL" id="KAK1131327.1"/>
    </source>
</evidence>
<protein>
    <submittedName>
        <fullName evidence="2">Uncharacterized protein</fullName>
    </submittedName>
</protein>
<comment type="caution">
    <text evidence="2">The sequence shown here is derived from an EMBL/GenBank/DDBJ whole genome shotgun (WGS) entry which is preliminary data.</text>
</comment>
<feature type="compositionally biased region" description="Low complexity" evidence="1">
    <location>
        <begin position="38"/>
        <end position="62"/>
    </location>
</feature>
<name>A0AA40G5E6_9HYME</name>
<organism evidence="2 3">
    <name type="scientific">Melipona bicolor</name>
    <dbReference type="NCBI Taxonomy" id="60889"/>
    <lineage>
        <taxon>Eukaryota</taxon>
        <taxon>Metazoa</taxon>
        <taxon>Ecdysozoa</taxon>
        <taxon>Arthropoda</taxon>
        <taxon>Hexapoda</taxon>
        <taxon>Insecta</taxon>
        <taxon>Pterygota</taxon>
        <taxon>Neoptera</taxon>
        <taxon>Endopterygota</taxon>
        <taxon>Hymenoptera</taxon>
        <taxon>Apocrita</taxon>
        <taxon>Aculeata</taxon>
        <taxon>Apoidea</taxon>
        <taxon>Anthophila</taxon>
        <taxon>Apidae</taxon>
        <taxon>Melipona</taxon>
    </lineage>
</organism>
<gene>
    <name evidence="2" type="ORF">K0M31_017614</name>
</gene>
<accession>A0AA40G5E6</accession>
<feature type="region of interest" description="Disordered" evidence="1">
    <location>
        <begin position="21"/>
        <end position="90"/>
    </location>
</feature>
<keyword evidence="3" id="KW-1185">Reference proteome</keyword>
<dbReference type="AlphaFoldDB" id="A0AA40G5E6"/>
<proteinExistence type="predicted"/>
<reference evidence="2" key="1">
    <citation type="submission" date="2021-10" db="EMBL/GenBank/DDBJ databases">
        <title>Melipona bicolor Genome sequencing and assembly.</title>
        <authorList>
            <person name="Araujo N.S."/>
            <person name="Arias M.C."/>
        </authorList>
    </citation>
    <scope>NUCLEOTIDE SEQUENCE</scope>
    <source>
        <strain evidence="2">USP_2M_L1-L4_2017</strain>
        <tissue evidence="2">Whole body</tissue>
    </source>
</reference>
<dbReference type="Proteomes" id="UP001177670">
    <property type="component" value="Unassembled WGS sequence"/>
</dbReference>
<dbReference type="EMBL" id="JAHYIQ010000006">
    <property type="protein sequence ID" value="KAK1131327.1"/>
    <property type="molecule type" value="Genomic_DNA"/>
</dbReference>